<keyword evidence="1" id="KW-0653">Protein transport</keyword>
<dbReference type="EMBL" id="CAJOBJ010130351">
    <property type="protein sequence ID" value="CAF4718395.1"/>
    <property type="molecule type" value="Genomic_DNA"/>
</dbReference>
<comment type="caution">
    <text evidence="2">The sequence shown here is derived from an EMBL/GenBank/DDBJ whole genome shotgun (WGS) entry which is preliminary data.</text>
</comment>
<keyword evidence="1" id="KW-0509">mRNA transport</keyword>
<keyword evidence="1" id="KW-0472">Membrane</keyword>
<feature type="non-terminal residue" evidence="2">
    <location>
        <position position="1"/>
    </location>
</feature>
<keyword evidence="1" id="KW-0813">Transport</keyword>
<protein>
    <recommendedName>
        <fullName evidence="1">Nuclear pore complex protein</fullName>
    </recommendedName>
</protein>
<evidence type="ECO:0000256" key="1">
    <source>
        <dbReference type="RuleBase" id="RU365072"/>
    </source>
</evidence>
<dbReference type="GO" id="GO:0017056">
    <property type="term" value="F:structural constituent of nuclear pore"/>
    <property type="evidence" value="ECO:0007669"/>
    <property type="project" value="UniProtKB-UniRule"/>
</dbReference>
<accession>A0A8S3AVW4</accession>
<gene>
    <name evidence="2" type="ORF">GIL414_LOCUS43747</name>
</gene>
<comment type="subcellular location">
    <subcellularLocation>
        <location evidence="1">Nucleus</location>
        <location evidence="1">Nuclear pore complex</location>
    </subcellularLocation>
    <subcellularLocation>
        <location evidence="1">Nucleus membrane</location>
    </subcellularLocation>
</comment>
<dbReference type="AlphaFoldDB" id="A0A8S3AVW4"/>
<evidence type="ECO:0000313" key="3">
    <source>
        <dbReference type="Proteomes" id="UP000681720"/>
    </source>
</evidence>
<comment type="subunit">
    <text evidence="1">Part of the nuclear pore complex (NPC).</text>
</comment>
<keyword evidence="1" id="KW-0906">Nuclear pore complex</keyword>
<comment type="function">
    <text evidence="1">Functions as a component of the nuclear pore complex (NPC).</text>
</comment>
<keyword evidence="1" id="KW-0811">Translocation</keyword>
<name>A0A8S3AVW4_9BILA</name>
<dbReference type="GO" id="GO:0005643">
    <property type="term" value="C:nuclear pore"/>
    <property type="evidence" value="ECO:0007669"/>
    <property type="project" value="UniProtKB-SubCell"/>
</dbReference>
<dbReference type="Gene3D" id="1.20.190.50">
    <property type="match status" value="1"/>
</dbReference>
<reference evidence="2" key="1">
    <citation type="submission" date="2021-02" db="EMBL/GenBank/DDBJ databases">
        <authorList>
            <person name="Nowell W R."/>
        </authorList>
    </citation>
    <scope>NUCLEOTIDE SEQUENCE</scope>
</reference>
<keyword evidence="1" id="KW-0539">Nucleus</keyword>
<evidence type="ECO:0000313" key="2">
    <source>
        <dbReference type="EMBL" id="CAF4718395.1"/>
    </source>
</evidence>
<sequence length="107" mass="12674">GWLVDITNVHQTLPDNENRQIEMSIVRHKYIPMLACNLFRIFDLIKHEQETFRLIIFLSDSRKQQLYKLFSKETLNSVLLLTEHAAERCLDRQQQSQTGDITVNLFL</sequence>
<proteinExistence type="inferred from homology"/>
<organism evidence="2 3">
    <name type="scientific">Rotaria magnacalcarata</name>
    <dbReference type="NCBI Taxonomy" id="392030"/>
    <lineage>
        <taxon>Eukaryota</taxon>
        <taxon>Metazoa</taxon>
        <taxon>Spiralia</taxon>
        <taxon>Gnathifera</taxon>
        <taxon>Rotifera</taxon>
        <taxon>Eurotatoria</taxon>
        <taxon>Bdelloidea</taxon>
        <taxon>Philodinida</taxon>
        <taxon>Philodinidae</taxon>
        <taxon>Rotaria</taxon>
    </lineage>
</organism>
<dbReference type="Proteomes" id="UP000681720">
    <property type="component" value="Unassembled WGS sequence"/>
</dbReference>
<dbReference type="InterPro" id="IPR007252">
    <property type="entry name" value="Nup84/Nup107"/>
</dbReference>
<dbReference type="Pfam" id="PF04121">
    <property type="entry name" value="Nup84_Nup100"/>
    <property type="match status" value="1"/>
</dbReference>
<dbReference type="GO" id="GO:0031965">
    <property type="term" value="C:nuclear membrane"/>
    <property type="evidence" value="ECO:0007669"/>
    <property type="project" value="UniProtKB-SubCell"/>
</dbReference>
<comment type="similarity">
    <text evidence="1">Belongs to the nucleoporin Nup84/Nup107 family.</text>
</comment>
<dbReference type="GO" id="GO:0015031">
    <property type="term" value="P:protein transport"/>
    <property type="evidence" value="ECO:0007669"/>
    <property type="project" value="UniProtKB-KW"/>
</dbReference>